<comment type="caution">
    <text evidence="7">The sequence shown here is derived from an EMBL/GenBank/DDBJ whole genome shotgun (WGS) entry which is preliminary data.</text>
</comment>
<name>A0A4Z0R8G7_9FIRM</name>
<feature type="signal peptide" evidence="5">
    <location>
        <begin position="1"/>
        <end position="31"/>
    </location>
</feature>
<dbReference type="Proteomes" id="UP000298460">
    <property type="component" value="Unassembled WGS sequence"/>
</dbReference>
<dbReference type="SUPFAM" id="SSF54001">
    <property type="entry name" value="Cysteine proteinases"/>
    <property type="match status" value="1"/>
</dbReference>
<evidence type="ECO:0000256" key="1">
    <source>
        <dbReference type="ARBA" id="ARBA00007074"/>
    </source>
</evidence>
<dbReference type="Gene3D" id="6.10.250.3150">
    <property type="match status" value="1"/>
</dbReference>
<keyword evidence="8" id="KW-1185">Reference proteome</keyword>
<keyword evidence="5" id="KW-0732">Signal</keyword>
<evidence type="ECO:0000313" key="7">
    <source>
        <dbReference type="EMBL" id="TGE38443.1"/>
    </source>
</evidence>
<keyword evidence="4" id="KW-0788">Thiol protease</keyword>
<dbReference type="InterPro" id="IPR038765">
    <property type="entry name" value="Papain-like_cys_pep_sf"/>
</dbReference>
<dbReference type="EMBL" id="SPQQ01000003">
    <property type="protein sequence ID" value="TGE38443.1"/>
    <property type="molecule type" value="Genomic_DNA"/>
</dbReference>
<dbReference type="Gene3D" id="3.90.1720.10">
    <property type="entry name" value="endopeptidase domain like (from Nostoc punctiforme)"/>
    <property type="match status" value="1"/>
</dbReference>
<keyword evidence="3" id="KW-0378">Hydrolase</keyword>
<dbReference type="OrthoDB" id="9808890at2"/>
<dbReference type="PANTHER" id="PTHR47053:SF1">
    <property type="entry name" value="MUREIN DD-ENDOPEPTIDASE MEPH-RELATED"/>
    <property type="match status" value="1"/>
</dbReference>
<protein>
    <recommendedName>
        <fullName evidence="6">NlpC/P60 domain-containing protein</fullName>
    </recommendedName>
</protein>
<evidence type="ECO:0000259" key="6">
    <source>
        <dbReference type="PROSITE" id="PS51935"/>
    </source>
</evidence>
<dbReference type="PROSITE" id="PS51935">
    <property type="entry name" value="NLPC_P60"/>
    <property type="match status" value="1"/>
</dbReference>
<evidence type="ECO:0000256" key="2">
    <source>
        <dbReference type="ARBA" id="ARBA00022670"/>
    </source>
</evidence>
<gene>
    <name evidence="7" type="ORF">E4K67_10895</name>
</gene>
<dbReference type="Pfam" id="PF00877">
    <property type="entry name" value="NLPC_P60"/>
    <property type="match status" value="1"/>
</dbReference>
<dbReference type="PANTHER" id="PTHR47053">
    <property type="entry name" value="MUREIN DD-ENDOPEPTIDASE MEPH-RELATED"/>
    <property type="match status" value="1"/>
</dbReference>
<dbReference type="GO" id="GO:0006508">
    <property type="term" value="P:proteolysis"/>
    <property type="evidence" value="ECO:0007669"/>
    <property type="project" value="UniProtKB-KW"/>
</dbReference>
<feature type="domain" description="NlpC/P60" evidence="6">
    <location>
        <begin position="234"/>
        <end position="353"/>
    </location>
</feature>
<dbReference type="RefSeq" id="WP_135546496.1">
    <property type="nucleotide sequence ID" value="NZ_SPQQ01000003.1"/>
</dbReference>
<keyword evidence="2" id="KW-0645">Protease</keyword>
<evidence type="ECO:0000256" key="4">
    <source>
        <dbReference type="ARBA" id="ARBA00022807"/>
    </source>
</evidence>
<organism evidence="7 8">
    <name type="scientific">Desulfosporosinus fructosivorans</name>
    <dbReference type="NCBI Taxonomy" id="2018669"/>
    <lineage>
        <taxon>Bacteria</taxon>
        <taxon>Bacillati</taxon>
        <taxon>Bacillota</taxon>
        <taxon>Clostridia</taxon>
        <taxon>Eubacteriales</taxon>
        <taxon>Desulfitobacteriaceae</taxon>
        <taxon>Desulfosporosinus</taxon>
    </lineage>
</organism>
<dbReference type="InterPro" id="IPR051202">
    <property type="entry name" value="Peptidase_C40"/>
</dbReference>
<dbReference type="AlphaFoldDB" id="A0A4Z0R8G7"/>
<feature type="chain" id="PRO_5021437943" description="NlpC/P60 domain-containing protein" evidence="5">
    <location>
        <begin position="32"/>
        <end position="355"/>
    </location>
</feature>
<evidence type="ECO:0000256" key="5">
    <source>
        <dbReference type="SAM" id="SignalP"/>
    </source>
</evidence>
<evidence type="ECO:0000256" key="3">
    <source>
        <dbReference type="ARBA" id="ARBA00022801"/>
    </source>
</evidence>
<comment type="similarity">
    <text evidence="1">Belongs to the peptidase C40 family.</text>
</comment>
<dbReference type="GO" id="GO:0008234">
    <property type="term" value="F:cysteine-type peptidase activity"/>
    <property type="evidence" value="ECO:0007669"/>
    <property type="project" value="UniProtKB-KW"/>
</dbReference>
<evidence type="ECO:0000313" key="8">
    <source>
        <dbReference type="Proteomes" id="UP000298460"/>
    </source>
</evidence>
<dbReference type="InterPro" id="IPR000064">
    <property type="entry name" value="NLP_P60_dom"/>
</dbReference>
<reference evidence="7 8" key="1">
    <citation type="submission" date="2019-03" db="EMBL/GenBank/DDBJ databases">
        <title>Draft Genome Sequence of Desulfosporosinus fructosivorans Strain 63.6F, Isolated from Marine Sediment in the Baltic Sea.</title>
        <authorList>
            <person name="Hausmann B."/>
            <person name="Vandieken V."/>
            <person name="Pjevac P."/>
            <person name="Schreck K."/>
            <person name="Herbold C.W."/>
            <person name="Loy A."/>
        </authorList>
    </citation>
    <scope>NUCLEOTIDE SEQUENCE [LARGE SCALE GENOMIC DNA]</scope>
    <source>
        <strain evidence="7 8">63.6F</strain>
    </source>
</reference>
<proteinExistence type="inferred from homology"/>
<accession>A0A4Z0R8G7</accession>
<sequence>MNFTKLSIYRRPLLCMLVPILFCSFTQPVYASPPVYNNINTLRNGASFLEDQAKVSQQQENSVVSQAESIQQSIDVLKSTIDKDNSDIEQRKEAIVALNAELQILADQQKKDTETLGNFVSNQYTEADTPFLTYVSWLASSTSSSDLINRYSSLETILSFYRDLKAKVADNSDVLRAKQSLEQDETNKLTAKVQSNEQLIDGLSVALAKQTSKDELQAAQAQSRGQQSPPVKLNGQVGQLLSFASNFLGVPYTWGGTYPQFDCSSYVQYVYGHFGIELNRVTWDQYGEGQSVSRDKLAPGDLVFFSTYQPGPSHIGIYVGNGIMINSSNSGVSYASINSEYWSSKYYGARRVIAQ</sequence>